<keyword evidence="4" id="KW-0862">Zinc</keyword>
<keyword evidence="2" id="KW-0479">Metal-binding</keyword>
<dbReference type="GO" id="GO:0016787">
    <property type="term" value="F:hydrolase activity"/>
    <property type="evidence" value="ECO:0007669"/>
    <property type="project" value="UniProtKB-KW"/>
</dbReference>
<evidence type="ECO:0000313" key="9">
    <source>
        <dbReference type="Proteomes" id="UP000234341"/>
    </source>
</evidence>
<dbReference type="STRING" id="82633.GCA_000974605_03670"/>
<evidence type="ECO:0000256" key="5">
    <source>
        <dbReference type="PIRSR" id="PIRSR037238-1"/>
    </source>
</evidence>
<keyword evidence="3" id="KW-0378">Hydrolase</keyword>
<organism evidence="8 9">
    <name type="scientific">Cupriavidus pauculus</name>
    <dbReference type="NCBI Taxonomy" id="82633"/>
    <lineage>
        <taxon>Bacteria</taxon>
        <taxon>Pseudomonadati</taxon>
        <taxon>Pseudomonadota</taxon>
        <taxon>Betaproteobacteria</taxon>
        <taxon>Burkholderiales</taxon>
        <taxon>Burkholderiaceae</taxon>
        <taxon>Cupriavidus</taxon>
    </lineage>
</organism>
<dbReference type="EMBL" id="PJRP01000006">
    <property type="protein sequence ID" value="PLP99647.1"/>
    <property type="molecule type" value="Genomic_DNA"/>
</dbReference>
<dbReference type="InterPro" id="IPR017150">
    <property type="entry name" value="Pept_M20_glutamate_carboxypep"/>
</dbReference>
<dbReference type="OrthoDB" id="9776600at2"/>
<dbReference type="Gene3D" id="3.40.630.10">
    <property type="entry name" value="Zn peptidases"/>
    <property type="match status" value="1"/>
</dbReference>
<evidence type="ECO:0000256" key="6">
    <source>
        <dbReference type="SAM" id="SignalP"/>
    </source>
</evidence>
<feature type="signal peptide" evidence="6">
    <location>
        <begin position="1"/>
        <end position="27"/>
    </location>
</feature>
<evidence type="ECO:0000256" key="3">
    <source>
        <dbReference type="ARBA" id="ARBA00022801"/>
    </source>
</evidence>
<dbReference type="PROSITE" id="PS00759">
    <property type="entry name" value="ARGE_DAPE_CPG2_2"/>
    <property type="match status" value="1"/>
</dbReference>
<dbReference type="SUPFAM" id="SSF53187">
    <property type="entry name" value="Zn-dependent exopeptidases"/>
    <property type="match status" value="1"/>
</dbReference>
<sequence length="421" mass="44004">MLLSLRRLAGATAIALAAATACGAALAAGPDQALLDAARAAQPAVVQSLKDMVTIESGSANMQGLARMADYTSQRLQAMGAKMERLSMTTSAAPMIKATLTGTGKRRIMLIGHMDTVYPAGILASQPIREDGNRLYGPGIADDKGGLAVILHSLEILKAQGWKDYAQITVLLNPDEEIGSLGSGETIATLAAQHDVVLSCEPNVAKAVAKSESLLLAAAGTATATMQVKGRSSHAGAAPELGRNALLELAYQMQETRDLAKTIPGAQMNWTQAKTTGPLNQIPETASAVGDVRVTASGAAQKLQTALQQKVDAGHLIPDTKTTIAMEEGRPAFVADTRSKELAARAQQIYAEMDGRSLILIPGTGGGTDAGFAGRSGKAVVLESFGLSGFGYHARDEYVELDSIVPRLYLMTRILQEIGKN</sequence>
<dbReference type="Pfam" id="PF01546">
    <property type="entry name" value="Peptidase_M20"/>
    <property type="match status" value="1"/>
</dbReference>
<dbReference type="PIRSF" id="PIRSF037238">
    <property type="entry name" value="Carboxypeptidase_G2"/>
    <property type="match status" value="1"/>
</dbReference>
<dbReference type="PANTHER" id="PTHR43808:SF10">
    <property type="entry name" value="BLL3749 PROTEIN"/>
    <property type="match status" value="1"/>
</dbReference>
<dbReference type="InterPro" id="IPR036264">
    <property type="entry name" value="Bact_exopeptidase_dim_dom"/>
</dbReference>
<dbReference type="NCBIfam" id="NF004788">
    <property type="entry name" value="PRK06133.1"/>
    <property type="match status" value="1"/>
</dbReference>
<dbReference type="RefSeq" id="WP_101682227.1">
    <property type="nucleotide sequence ID" value="NZ_PJRP01000006.1"/>
</dbReference>
<dbReference type="InterPro" id="IPR002933">
    <property type="entry name" value="Peptidase_M20"/>
</dbReference>
<dbReference type="AlphaFoldDB" id="A0A2N5CBP9"/>
<evidence type="ECO:0000256" key="2">
    <source>
        <dbReference type="ARBA" id="ARBA00022723"/>
    </source>
</evidence>
<dbReference type="PANTHER" id="PTHR43808">
    <property type="entry name" value="ACETYLORNITHINE DEACETYLASE"/>
    <property type="match status" value="1"/>
</dbReference>
<comment type="caution">
    <text evidence="8">The sequence shown here is derived from an EMBL/GenBank/DDBJ whole genome shotgun (WGS) entry which is preliminary data.</text>
</comment>
<evidence type="ECO:0000259" key="7">
    <source>
        <dbReference type="Pfam" id="PF07687"/>
    </source>
</evidence>
<feature type="active site" evidence="5">
    <location>
        <position position="115"/>
    </location>
</feature>
<reference evidence="8 9" key="1">
    <citation type="submission" date="2017-12" db="EMBL/GenBank/DDBJ databases">
        <title>Genome sequence of the active heterotrophic nitrifier-denitrifier, Cupriavidus pauculus UM1.</title>
        <authorList>
            <person name="Putonti C."/>
            <person name="Castignetti D."/>
        </authorList>
    </citation>
    <scope>NUCLEOTIDE SEQUENCE [LARGE SCALE GENOMIC DNA]</scope>
    <source>
        <strain evidence="8 9">UM1</strain>
    </source>
</reference>
<dbReference type="PROSITE" id="PS51257">
    <property type="entry name" value="PROKAR_LIPOPROTEIN"/>
    <property type="match status" value="1"/>
</dbReference>
<name>A0A2N5CBP9_9BURK</name>
<dbReference type="GO" id="GO:0046872">
    <property type="term" value="F:metal ion binding"/>
    <property type="evidence" value="ECO:0007669"/>
    <property type="project" value="UniProtKB-KW"/>
</dbReference>
<dbReference type="Proteomes" id="UP000234341">
    <property type="component" value="Unassembled WGS sequence"/>
</dbReference>
<feature type="active site" description="Proton acceptor" evidence="5">
    <location>
        <position position="176"/>
    </location>
</feature>
<gene>
    <name evidence="8" type="ORF">CYJ10_14660</name>
</gene>
<evidence type="ECO:0000313" key="8">
    <source>
        <dbReference type="EMBL" id="PLP99647.1"/>
    </source>
</evidence>
<feature type="domain" description="Peptidase M20 dimerisation" evidence="7">
    <location>
        <begin position="219"/>
        <end position="313"/>
    </location>
</feature>
<dbReference type="Gene3D" id="3.30.70.360">
    <property type="match status" value="1"/>
</dbReference>
<dbReference type="Pfam" id="PF07687">
    <property type="entry name" value="M20_dimer"/>
    <property type="match status" value="1"/>
</dbReference>
<dbReference type="SUPFAM" id="SSF55031">
    <property type="entry name" value="Bacterial exopeptidase dimerisation domain"/>
    <property type="match status" value="1"/>
</dbReference>
<accession>A0A2N5CBP9</accession>
<keyword evidence="6" id="KW-0732">Signal</keyword>
<dbReference type="PROSITE" id="PS00758">
    <property type="entry name" value="ARGE_DAPE_CPG2_1"/>
    <property type="match status" value="1"/>
</dbReference>
<dbReference type="InterPro" id="IPR001261">
    <property type="entry name" value="ArgE/DapE_CS"/>
</dbReference>
<evidence type="ECO:0000256" key="1">
    <source>
        <dbReference type="ARBA" id="ARBA00001947"/>
    </source>
</evidence>
<protein>
    <submittedName>
        <fullName evidence="8">Peptidase M20</fullName>
    </submittedName>
</protein>
<dbReference type="CDD" id="cd03885">
    <property type="entry name" value="M20_CPDG2"/>
    <property type="match status" value="1"/>
</dbReference>
<comment type="cofactor">
    <cofactor evidence="1">
        <name>Zn(2+)</name>
        <dbReference type="ChEBI" id="CHEBI:29105"/>
    </cofactor>
</comment>
<dbReference type="InterPro" id="IPR050072">
    <property type="entry name" value="Peptidase_M20A"/>
</dbReference>
<dbReference type="InterPro" id="IPR011650">
    <property type="entry name" value="Peptidase_M20_dimer"/>
</dbReference>
<evidence type="ECO:0000256" key="4">
    <source>
        <dbReference type="ARBA" id="ARBA00022833"/>
    </source>
</evidence>
<feature type="chain" id="PRO_5014606923" evidence="6">
    <location>
        <begin position="28"/>
        <end position="421"/>
    </location>
</feature>
<proteinExistence type="predicted"/>